<evidence type="ECO:0000313" key="4">
    <source>
        <dbReference type="Proteomes" id="UP000183894"/>
    </source>
</evidence>
<dbReference type="EMBL" id="FOAD01000005">
    <property type="protein sequence ID" value="SEL50025.1"/>
    <property type="molecule type" value="Genomic_DNA"/>
</dbReference>
<accession>A0A1H7QQX9</accession>
<dbReference type="PROSITE" id="PS51898">
    <property type="entry name" value="TYR_RECOMBINASE"/>
    <property type="match status" value="1"/>
</dbReference>
<dbReference type="RefSeq" id="WP_074794321.1">
    <property type="nucleotide sequence ID" value="NZ_FOAD01000005.1"/>
</dbReference>
<gene>
    <name evidence="3" type="ORF">SAMN04488691_105114</name>
</gene>
<feature type="domain" description="Tyr recombinase" evidence="2">
    <location>
        <begin position="10"/>
        <end position="188"/>
    </location>
</feature>
<organism evidence="3 4">
    <name type="scientific">Haloferax larsenii</name>
    <dbReference type="NCBI Taxonomy" id="302484"/>
    <lineage>
        <taxon>Archaea</taxon>
        <taxon>Methanobacteriati</taxon>
        <taxon>Methanobacteriota</taxon>
        <taxon>Stenosarchaea group</taxon>
        <taxon>Halobacteria</taxon>
        <taxon>Halobacteriales</taxon>
        <taxon>Haloferacaceae</taxon>
        <taxon>Haloferax</taxon>
    </lineage>
</organism>
<evidence type="ECO:0000313" key="3">
    <source>
        <dbReference type="EMBL" id="SEL50025.1"/>
    </source>
</evidence>
<dbReference type="Gene3D" id="1.10.443.10">
    <property type="entry name" value="Intergrase catalytic core"/>
    <property type="match status" value="1"/>
</dbReference>
<name>A0A1H7QQX9_HALLR</name>
<dbReference type="InterPro" id="IPR011010">
    <property type="entry name" value="DNA_brk_join_enz"/>
</dbReference>
<dbReference type="InterPro" id="IPR013762">
    <property type="entry name" value="Integrase-like_cat_sf"/>
</dbReference>
<keyword evidence="1" id="KW-0233">DNA recombination</keyword>
<dbReference type="Pfam" id="PF00589">
    <property type="entry name" value="Phage_integrase"/>
    <property type="match status" value="1"/>
</dbReference>
<proteinExistence type="predicted"/>
<dbReference type="SUPFAM" id="SSF56349">
    <property type="entry name" value="DNA breaking-rejoining enzymes"/>
    <property type="match status" value="1"/>
</dbReference>
<dbReference type="GO" id="GO:0003677">
    <property type="term" value="F:DNA binding"/>
    <property type="evidence" value="ECO:0007669"/>
    <property type="project" value="InterPro"/>
</dbReference>
<protein>
    <submittedName>
        <fullName evidence="3">Phage integrase family protein</fullName>
    </submittedName>
</protein>
<dbReference type="InterPro" id="IPR002104">
    <property type="entry name" value="Integrase_catalytic"/>
</dbReference>
<sequence>MDLEQTPKKQMRCWLTEEEQEYIVDYYEEDIEKQLALRLMLECGLRSEEVPRVSQADLEPSSAGYTKLKIPLAKRGFRTGVIPQELATQIRTIKSLKNLHKTDPVIKKSPRTIQRWVTNAAEDLADDLDDEDWHYVSAHDMRRTWASGLVQKNVPIPLVMSWGGWENYETFKKHYWRESEELVAQHLERIGIK</sequence>
<dbReference type="GO" id="GO:0015074">
    <property type="term" value="P:DNA integration"/>
    <property type="evidence" value="ECO:0007669"/>
    <property type="project" value="InterPro"/>
</dbReference>
<evidence type="ECO:0000256" key="1">
    <source>
        <dbReference type="ARBA" id="ARBA00023172"/>
    </source>
</evidence>
<dbReference type="Proteomes" id="UP000183894">
    <property type="component" value="Unassembled WGS sequence"/>
</dbReference>
<reference evidence="3 4" key="1">
    <citation type="submission" date="2016-10" db="EMBL/GenBank/DDBJ databases">
        <authorList>
            <person name="de Groot N.N."/>
        </authorList>
    </citation>
    <scope>NUCLEOTIDE SEQUENCE [LARGE SCALE GENOMIC DNA]</scope>
    <source>
        <strain evidence="3 4">CDM_5</strain>
    </source>
</reference>
<evidence type="ECO:0000259" key="2">
    <source>
        <dbReference type="PROSITE" id="PS51898"/>
    </source>
</evidence>
<dbReference type="OrthoDB" id="216982at2157"/>
<dbReference type="AlphaFoldDB" id="A0A1H7QQX9"/>
<dbReference type="GO" id="GO:0006310">
    <property type="term" value="P:DNA recombination"/>
    <property type="evidence" value="ECO:0007669"/>
    <property type="project" value="UniProtKB-KW"/>
</dbReference>